<dbReference type="KEGG" id="pbh:AAW51_2420"/>
<keyword evidence="2" id="KW-0560">Oxidoreductase</keyword>
<evidence type="ECO:0000256" key="2">
    <source>
        <dbReference type="ARBA" id="ARBA00023002"/>
    </source>
</evidence>
<dbReference type="PANTHER" id="PTHR48105">
    <property type="entry name" value="THIOREDOXIN REDUCTASE 1-RELATED-RELATED"/>
    <property type="match status" value="1"/>
</dbReference>
<sequence length="313" mass="33299">MKNACLTSSQSLPTEDVLVVGGGPAGAACALWCHQLGLRVRLLEAASAIGGLQLLSPYTNRWLPGLPGKTGQQVAASLQSHLDLAEVPYQVDYRVVSIRRQTTCGSWEVSDGVKRFASRYVVLATGSKPRGAGFVNSACVGVGPGLAMERIEVKGKRVAILGGGDNAYDQAAFALQRGAREVHIYCRRPPHALPILQERIPRESVYVGPFVANQQTMTVNAAAYDVIGVQFGFQACLPGALDLPTEHGYLQVDRGGAVAHMPGLFAAGEVTNYWHPCVATSYAQGVQVAKVIQAELTRGPATAFMRSREPMAA</sequence>
<dbReference type="InterPro" id="IPR050097">
    <property type="entry name" value="Ferredoxin-NADP_redctase_2"/>
</dbReference>
<dbReference type="OrthoDB" id="9795712at2"/>
<dbReference type="SUPFAM" id="SSF51905">
    <property type="entry name" value="FAD/NAD(P)-binding domain"/>
    <property type="match status" value="1"/>
</dbReference>
<evidence type="ECO:0000313" key="5">
    <source>
        <dbReference type="Proteomes" id="UP000035352"/>
    </source>
</evidence>
<organism evidence="4 5">
    <name type="scientific">Caldimonas brevitalea</name>
    <dbReference type="NCBI Taxonomy" id="413882"/>
    <lineage>
        <taxon>Bacteria</taxon>
        <taxon>Pseudomonadati</taxon>
        <taxon>Pseudomonadota</taxon>
        <taxon>Betaproteobacteria</taxon>
        <taxon>Burkholderiales</taxon>
        <taxon>Sphaerotilaceae</taxon>
        <taxon>Caldimonas</taxon>
    </lineage>
</organism>
<protein>
    <submittedName>
        <fullName evidence="4">Thioredoxin reductase</fullName>
    </submittedName>
</protein>
<dbReference type="Pfam" id="PF07992">
    <property type="entry name" value="Pyr_redox_2"/>
    <property type="match status" value="1"/>
</dbReference>
<dbReference type="PATRIC" id="fig|413882.6.peg.2532"/>
<evidence type="ECO:0000256" key="1">
    <source>
        <dbReference type="ARBA" id="ARBA00022630"/>
    </source>
</evidence>
<proteinExistence type="predicted"/>
<dbReference type="InterPro" id="IPR023753">
    <property type="entry name" value="FAD/NAD-binding_dom"/>
</dbReference>
<dbReference type="EMBL" id="CP011371">
    <property type="protein sequence ID" value="AKJ29111.1"/>
    <property type="molecule type" value="Genomic_DNA"/>
</dbReference>
<evidence type="ECO:0000259" key="3">
    <source>
        <dbReference type="Pfam" id="PF07992"/>
    </source>
</evidence>
<keyword evidence="1" id="KW-0285">Flavoprotein</keyword>
<evidence type="ECO:0000313" key="4">
    <source>
        <dbReference type="EMBL" id="AKJ29111.1"/>
    </source>
</evidence>
<feature type="domain" description="FAD/NAD(P)-binding" evidence="3">
    <location>
        <begin position="16"/>
        <end position="275"/>
    </location>
</feature>
<dbReference type="InterPro" id="IPR036188">
    <property type="entry name" value="FAD/NAD-bd_sf"/>
</dbReference>
<dbReference type="GO" id="GO:0016491">
    <property type="term" value="F:oxidoreductase activity"/>
    <property type="evidence" value="ECO:0007669"/>
    <property type="project" value="UniProtKB-KW"/>
</dbReference>
<dbReference type="AlphaFoldDB" id="A0A0G3BP20"/>
<dbReference type="Proteomes" id="UP000035352">
    <property type="component" value="Chromosome"/>
</dbReference>
<keyword evidence="5" id="KW-1185">Reference proteome</keyword>
<reference evidence="4 5" key="1">
    <citation type="submission" date="2015-05" db="EMBL/GenBank/DDBJ databases">
        <authorList>
            <person name="Tang B."/>
            <person name="Yu Y."/>
        </authorList>
    </citation>
    <scope>NUCLEOTIDE SEQUENCE [LARGE SCALE GENOMIC DNA]</scope>
    <source>
        <strain evidence="4 5">DSM 7029</strain>
    </source>
</reference>
<dbReference type="PRINTS" id="PR00469">
    <property type="entry name" value="PNDRDTASEII"/>
</dbReference>
<accession>A0A0G3BP20</accession>
<gene>
    <name evidence="4" type="ORF">AAW51_2420</name>
</gene>
<dbReference type="Gene3D" id="3.50.50.60">
    <property type="entry name" value="FAD/NAD(P)-binding domain"/>
    <property type="match status" value="3"/>
</dbReference>
<dbReference type="PROSITE" id="PS51257">
    <property type="entry name" value="PROKAR_LIPOPROTEIN"/>
    <property type="match status" value="1"/>
</dbReference>
<dbReference type="PRINTS" id="PR00368">
    <property type="entry name" value="FADPNR"/>
</dbReference>
<dbReference type="STRING" id="413882.AAW51_2420"/>
<name>A0A0G3BP20_9BURK</name>